<dbReference type="Proteomes" id="UP000182373">
    <property type="component" value="Chromosome"/>
</dbReference>
<dbReference type="InterPro" id="IPR029058">
    <property type="entry name" value="AB_hydrolase_fold"/>
</dbReference>
<evidence type="ECO:0000256" key="1">
    <source>
        <dbReference type="SAM" id="MobiDB-lite"/>
    </source>
</evidence>
<dbReference type="SUPFAM" id="SSF53474">
    <property type="entry name" value="alpha/beta-Hydrolases"/>
    <property type="match status" value="1"/>
</dbReference>
<dbReference type="Pfam" id="PF00561">
    <property type="entry name" value="Abhydrolase_1"/>
    <property type="match status" value="1"/>
</dbReference>
<keyword evidence="3" id="KW-0808">Transferase</keyword>
<evidence type="ECO:0000259" key="2">
    <source>
        <dbReference type="Pfam" id="PF00561"/>
    </source>
</evidence>
<keyword evidence="3" id="KW-0012">Acyltransferase</keyword>
<organism evidence="3 4">
    <name type="scientific">Granulibacter bethesdensis</name>
    <dbReference type="NCBI Taxonomy" id="364410"/>
    <lineage>
        <taxon>Bacteria</taxon>
        <taxon>Pseudomonadati</taxon>
        <taxon>Pseudomonadota</taxon>
        <taxon>Alphaproteobacteria</taxon>
        <taxon>Acetobacterales</taxon>
        <taxon>Acetobacteraceae</taxon>
        <taxon>Granulibacter</taxon>
    </lineage>
</organism>
<feature type="region of interest" description="Disordered" evidence="1">
    <location>
        <begin position="1"/>
        <end position="40"/>
    </location>
</feature>
<gene>
    <name evidence="3" type="ORF">GbCGDNIH9_1995</name>
</gene>
<name>A0AAC9KFB2_9PROT</name>
<accession>A0AAC9KFB2</accession>
<proteinExistence type="predicted"/>
<dbReference type="AlphaFoldDB" id="A0AAC9KFB2"/>
<evidence type="ECO:0000313" key="4">
    <source>
        <dbReference type="Proteomes" id="UP000182373"/>
    </source>
</evidence>
<protein>
    <submittedName>
        <fullName evidence="3">Poly-beta-hydroxybutyrate polymerase</fullName>
        <ecNumber evidence="3">2.3.1.-</ecNumber>
    </submittedName>
</protein>
<feature type="domain" description="AB hydrolase-1" evidence="2">
    <location>
        <begin position="161"/>
        <end position="270"/>
    </location>
</feature>
<dbReference type="Gene3D" id="3.40.50.1820">
    <property type="entry name" value="alpha/beta hydrolase"/>
    <property type="match status" value="1"/>
</dbReference>
<feature type="compositionally biased region" description="Basic and acidic residues" evidence="1">
    <location>
        <begin position="1"/>
        <end position="30"/>
    </location>
</feature>
<dbReference type="PANTHER" id="PTHR36837">
    <property type="entry name" value="POLY(3-HYDROXYALKANOATE) POLYMERASE SUBUNIT PHAC"/>
    <property type="match status" value="1"/>
</dbReference>
<dbReference type="EC" id="2.3.1.-" evidence="3"/>
<reference evidence="4" key="1">
    <citation type="submission" date="2016-11" db="EMBL/GenBank/DDBJ databases">
        <title>Comparative genomic and phenotypic analysis of Granulibacter bethesdensis clinical isolates from patients with chronic granulomatous disease.</title>
        <authorList>
            <person name="Zarember K.A."/>
            <person name="Porcella S.F."/>
            <person name="Chu J."/>
            <person name="Ding L."/>
            <person name="Dahlstrom E."/>
            <person name="Barbian K."/>
            <person name="Martens C."/>
            <person name="Sykora L."/>
            <person name="Kramer S."/>
            <person name="Pettinato A.M."/>
            <person name="Hong H."/>
            <person name="Wald G."/>
            <person name="Berg L.J."/>
            <person name="Rogge L.S."/>
            <person name="Greenberg D.E."/>
            <person name="Falcone E.L."/>
            <person name="Neves J.F."/>
            <person name="Simoes M.J."/>
            <person name="Casal M."/>
            <person name="Rodriguez-Lopez F.C."/>
            <person name="Zelazny A."/>
            <person name="Gallin J.I."/>
            <person name="Holland S.M."/>
        </authorList>
    </citation>
    <scope>NUCLEOTIDE SEQUENCE [LARGE SCALE GENOMIC DNA]</scope>
    <source>
        <strain evidence="4">NIH9.1</strain>
    </source>
</reference>
<dbReference type="PANTHER" id="PTHR36837:SF2">
    <property type="entry name" value="POLY(3-HYDROXYALKANOATE) POLYMERASE SUBUNIT PHAC"/>
    <property type="match status" value="1"/>
</dbReference>
<dbReference type="GO" id="GO:0016746">
    <property type="term" value="F:acyltransferase activity"/>
    <property type="evidence" value="ECO:0007669"/>
    <property type="project" value="UniProtKB-KW"/>
</dbReference>
<dbReference type="InterPro" id="IPR051321">
    <property type="entry name" value="PHA/PHB_synthase"/>
</dbReference>
<evidence type="ECO:0000313" key="3">
    <source>
        <dbReference type="EMBL" id="APH55313.1"/>
    </source>
</evidence>
<dbReference type="EMBL" id="CP018191">
    <property type="protein sequence ID" value="APH55313.1"/>
    <property type="molecule type" value="Genomic_DNA"/>
</dbReference>
<dbReference type="InterPro" id="IPR000073">
    <property type="entry name" value="AB_hydrolase_1"/>
</dbReference>
<sequence>MAIIRDRERRAQKKVDHNSPDQPDRPEQPRPMHRSGPRPLGLHLTLAMMRSGFSLAGLQSLKSGWPDWKTPHAAEMTEKLLQNLVAARLHRGVEAGRTDPSLLLEQAVWTETVQRDAALIAGVAAYRRHPYYRHAPPRHVVWREGSSTVLLHPAPVSGHLPPVLLVPSLINRGYVLDLAPGYSLMDRLAQAGYPVFLLEWGRPGEPEQYFGLTDYIAGRLDRAVQAIADLTGQEVVMAGYCMGGLLALAASLRRPAAVRALALLATPWDFHAAGPEHQRLSTALQPVLGGVLKQYGCLPVDILQIMFALIEPFGVADKYRAFGRLPQDHPRADHFVALEDWLNDGISLAAPVAQEVVNGWYCDNLPAQGRWKVDGHVVDPAALHCPAFVAVPSRDRIVPPASALKLAQVIPGALLHRMEAGHIGMTAGRSAEAVLWQPLLRWLGTV</sequence>